<dbReference type="PROSITE" id="PS51257">
    <property type="entry name" value="PROKAR_LIPOPROTEIN"/>
    <property type="match status" value="1"/>
</dbReference>
<evidence type="ECO:0000313" key="3">
    <source>
        <dbReference type="Proteomes" id="UP000294832"/>
    </source>
</evidence>
<dbReference type="Proteomes" id="UP000294832">
    <property type="component" value="Unassembled WGS sequence"/>
</dbReference>
<comment type="caution">
    <text evidence="2">The sequence shown here is derived from an EMBL/GenBank/DDBJ whole genome shotgun (WGS) entry which is preliminary data.</text>
</comment>
<feature type="chain" id="PRO_5020767119" evidence="1">
    <location>
        <begin position="19"/>
        <end position="129"/>
    </location>
</feature>
<keyword evidence="3" id="KW-1185">Reference proteome</keyword>
<accession>A0A4V2RT38</accession>
<evidence type="ECO:0000313" key="2">
    <source>
        <dbReference type="EMBL" id="TCN90344.1"/>
    </source>
</evidence>
<dbReference type="InterPro" id="IPR010824">
    <property type="entry name" value="DUF1425"/>
</dbReference>
<sequence>MKTAVLMTVALLTLGACATNTAGIYANSQGVNRVDSVSIGRKVSLEAIKAYPDGGQLSGYATLRSHTSYNQNLQYRVTWYDANNNSIDAENMSWVPVTLHGFQQVQVKSTAPNGRASWFDIQIREIIPN</sequence>
<protein>
    <submittedName>
        <fullName evidence="2">Uncharacterized protein YcfL</fullName>
    </submittedName>
</protein>
<dbReference type="RefSeq" id="WP_133037758.1">
    <property type="nucleotide sequence ID" value="NZ_SLWF01000002.1"/>
</dbReference>
<dbReference type="InterPro" id="IPR038483">
    <property type="entry name" value="YcfL-like_sf"/>
</dbReference>
<dbReference type="OrthoDB" id="5616034at2"/>
<keyword evidence="1" id="KW-0732">Signal</keyword>
<dbReference type="CDD" id="cd09030">
    <property type="entry name" value="DUF1425"/>
    <property type="match status" value="1"/>
</dbReference>
<dbReference type="AlphaFoldDB" id="A0A4V2RT38"/>
<organism evidence="2 3">
    <name type="scientific">Shewanella fodinae</name>
    <dbReference type="NCBI Taxonomy" id="552357"/>
    <lineage>
        <taxon>Bacteria</taxon>
        <taxon>Pseudomonadati</taxon>
        <taxon>Pseudomonadota</taxon>
        <taxon>Gammaproteobacteria</taxon>
        <taxon>Alteromonadales</taxon>
        <taxon>Shewanellaceae</taxon>
        <taxon>Shewanella</taxon>
    </lineage>
</organism>
<name>A0A4V2RT38_9GAMM</name>
<feature type="signal peptide" evidence="1">
    <location>
        <begin position="1"/>
        <end position="18"/>
    </location>
</feature>
<reference evidence="2 3" key="1">
    <citation type="submission" date="2019-03" db="EMBL/GenBank/DDBJ databases">
        <title>Freshwater and sediment microbial communities from various areas in North America, analyzing microbe dynamics in response to fracking.</title>
        <authorList>
            <person name="Lamendella R."/>
        </authorList>
    </citation>
    <scope>NUCLEOTIDE SEQUENCE [LARGE SCALE GENOMIC DNA]</scope>
    <source>
        <strain evidence="2 3">74A</strain>
    </source>
</reference>
<dbReference type="Pfam" id="PF07233">
    <property type="entry name" value="DUF1425"/>
    <property type="match status" value="1"/>
</dbReference>
<evidence type="ECO:0000256" key="1">
    <source>
        <dbReference type="SAM" id="SignalP"/>
    </source>
</evidence>
<gene>
    <name evidence="2" type="ORF">EDC91_102262</name>
</gene>
<dbReference type="EMBL" id="SLWF01000002">
    <property type="protein sequence ID" value="TCN90344.1"/>
    <property type="molecule type" value="Genomic_DNA"/>
</dbReference>
<proteinExistence type="predicted"/>
<dbReference type="Gene3D" id="2.60.40.3230">
    <property type="match status" value="1"/>
</dbReference>